<proteinExistence type="predicted"/>
<dbReference type="EMBL" id="JAUUTY010000007">
    <property type="protein sequence ID" value="KAK1609727.1"/>
    <property type="molecule type" value="Genomic_DNA"/>
</dbReference>
<dbReference type="Proteomes" id="UP001231189">
    <property type="component" value="Unassembled WGS sequence"/>
</dbReference>
<organism evidence="2 3">
    <name type="scientific">Lolium multiflorum</name>
    <name type="common">Italian ryegrass</name>
    <name type="synonym">Lolium perenne subsp. multiflorum</name>
    <dbReference type="NCBI Taxonomy" id="4521"/>
    <lineage>
        <taxon>Eukaryota</taxon>
        <taxon>Viridiplantae</taxon>
        <taxon>Streptophyta</taxon>
        <taxon>Embryophyta</taxon>
        <taxon>Tracheophyta</taxon>
        <taxon>Spermatophyta</taxon>
        <taxon>Magnoliopsida</taxon>
        <taxon>Liliopsida</taxon>
        <taxon>Poales</taxon>
        <taxon>Poaceae</taxon>
        <taxon>BOP clade</taxon>
        <taxon>Pooideae</taxon>
        <taxon>Poodae</taxon>
        <taxon>Poeae</taxon>
        <taxon>Poeae Chloroplast Group 2 (Poeae type)</taxon>
        <taxon>Loliodinae</taxon>
        <taxon>Loliinae</taxon>
        <taxon>Lolium</taxon>
    </lineage>
</organism>
<reference evidence="2" key="1">
    <citation type="submission" date="2023-07" db="EMBL/GenBank/DDBJ databases">
        <title>A chromosome-level genome assembly of Lolium multiflorum.</title>
        <authorList>
            <person name="Chen Y."/>
            <person name="Copetti D."/>
            <person name="Kolliker R."/>
            <person name="Studer B."/>
        </authorList>
    </citation>
    <scope>NUCLEOTIDE SEQUENCE</scope>
    <source>
        <strain evidence="2">02402/16</strain>
        <tissue evidence="2">Leaf</tissue>
    </source>
</reference>
<dbReference type="AlphaFoldDB" id="A0AAD8QW18"/>
<protein>
    <submittedName>
        <fullName evidence="2">Uncharacterized protein</fullName>
    </submittedName>
</protein>
<name>A0AAD8QW18_LOLMU</name>
<evidence type="ECO:0000256" key="1">
    <source>
        <dbReference type="SAM" id="MobiDB-lite"/>
    </source>
</evidence>
<comment type="caution">
    <text evidence="2">The sequence shown here is derived from an EMBL/GenBank/DDBJ whole genome shotgun (WGS) entry which is preliminary data.</text>
</comment>
<evidence type="ECO:0000313" key="3">
    <source>
        <dbReference type="Proteomes" id="UP001231189"/>
    </source>
</evidence>
<feature type="region of interest" description="Disordered" evidence="1">
    <location>
        <begin position="1"/>
        <end position="25"/>
    </location>
</feature>
<gene>
    <name evidence="2" type="ORF">QYE76_033400</name>
</gene>
<keyword evidence="3" id="KW-1185">Reference proteome</keyword>
<evidence type="ECO:0000313" key="2">
    <source>
        <dbReference type="EMBL" id="KAK1609727.1"/>
    </source>
</evidence>
<sequence>MRMAAVSGMIQTRSKSGPGLRGRGGHTVSSRVRLIVGSPPWTQLSVGARILLNMDWEGIVPVQSTSSLRSPPPHALTTATMAQKRAFAPGANDGEASNSHRPPPALRAGGHCGGLYIREAARVSAALAQPAPLVPKPEDDDDPDMRAALALSNEEEEAKWPHLAMVIRTSTMEKKAQQAVKDVEAWALLDQARRVEEALRRREELTYVIIK</sequence>
<accession>A0AAD8QW18</accession>